<accession>W7BE21</accession>
<gene>
    <name evidence="1" type="ORF">PCORN_17509</name>
</gene>
<evidence type="ECO:0000313" key="1">
    <source>
        <dbReference type="EMBL" id="EUJ25359.1"/>
    </source>
</evidence>
<keyword evidence="2" id="KW-1185">Reference proteome</keyword>
<comment type="caution">
    <text evidence="1">The sequence shown here is derived from an EMBL/GenBank/DDBJ whole genome shotgun (WGS) entry which is preliminary data.</text>
</comment>
<reference evidence="1 2" key="1">
    <citation type="journal article" date="2014" name="Int. J. Syst. Evol. Microbiol.">
        <title>Listeria floridensis sp. nov., Listeria aquatica sp. nov., Listeria cornellensis sp. nov., Listeria riparia sp. nov. and Listeria grandensis sp. nov., from agricultural and natural environments.</title>
        <authorList>
            <person name="den Bakker H.C."/>
            <person name="Warchocki S."/>
            <person name="Wright E.M."/>
            <person name="Allred A.F."/>
            <person name="Ahlstrom C."/>
            <person name="Manuel C.S."/>
            <person name="Stasiewicz M.J."/>
            <person name="Burrell A."/>
            <person name="Roof S."/>
            <person name="Strawn L."/>
            <person name="Fortes E.D."/>
            <person name="Nightingale K.K."/>
            <person name="Kephart D."/>
            <person name="Wiedmann M."/>
        </authorList>
    </citation>
    <scope>NUCLEOTIDE SEQUENCE [LARGE SCALE GENOMIC DNA]</scope>
    <source>
        <strain evidence="2">FSL F6-969</strain>
    </source>
</reference>
<dbReference type="Proteomes" id="UP000019254">
    <property type="component" value="Unassembled WGS sequence"/>
</dbReference>
<dbReference type="STRING" id="1265820.PCORN_17509"/>
<protein>
    <submittedName>
        <fullName evidence="1">Uncharacterized protein</fullName>
    </submittedName>
</protein>
<dbReference type="EMBL" id="AODE01000043">
    <property type="protein sequence ID" value="EUJ25359.1"/>
    <property type="molecule type" value="Genomic_DNA"/>
</dbReference>
<name>W7BE21_9LIST</name>
<proteinExistence type="predicted"/>
<organism evidence="1 2">
    <name type="scientific">Listeria cornellensis FSL F6-0969</name>
    <dbReference type="NCBI Taxonomy" id="1265820"/>
    <lineage>
        <taxon>Bacteria</taxon>
        <taxon>Bacillati</taxon>
        <taxon>Bacillota</taxon>
        <taxon>Bacilli</taxon>
        <taxon>Bacillales</taxon>
        <taxon>Listeriaceae</taxon>
        <taxon>Listeria</taxon>
    </lineage>
</organism>
<evidence type="ECO:0000313" key="2">
    <source>
        <dbReference type="Proteomes" id="UP000019254"/>
    </source>
</evidence>
<dbReference type="AlphaFoldDB" id="W7BE21"/>
<dbReference type="PATRIC" id="fig|1265820.5.peg.3454"/>
<sequence length="65" mass="7330">MIKNRNIFLKLLFFISVLVLICMPREEVQAAAMVNQDNPPNAIKLDNLFTVPSGQSSSVVQKKRL</sequence>